<comment type="subcellular location">
    <subcellularLocation>
        <location evidence="2 13">Cell membrane</location>
        <topology evidence="2 13">Multi-pass membrane protein</topology>
    </subcellularLocation>
</comment>
<keyword evidence="11 12" id="KW-0807">Transducer</keyword>
<dbReference type="SUPFAM" id="SSF81321">
    <property type="entry name" value="Family A G protein-coupled receptor-like"/>
    <property type="match status" value="1"/>
</dbReference>
<evidence type="ECO:0000259" key="14">
    <source>
        <dbReference type="PROSITE" id="PS50262"/>
    </source>
</evidence>
<keyword evidence="9 13" id="KW-0472">Membrane</keyword>
<dbReference type="InterPro" id="IPR047132">
    <property type="entry name" value="Olfact_rcpt_6C-like"/>
</dbReference>
<keyword evidence="10 12" id="KW-0675">Receptor</keyword>
<dbReference type="PRINTS" id="PR00245">
    <property type="entry name" value="OLFACTORYR"/>
</dbReference>
<dbReference type="GO" id="GO:0004930">
    <property type="term" value="F:G protein-coupled receptor activity"/>
    <property type="evidence" value="ECO:0007669"/>
    <property type="project" value="UniProtKB-KW"/>
</dbReference>
<evidence type="ECO:0000256" key="7">
    <source>
        <dbReference type="ARBA" id="ARBA00022989"/>
    </source>
</evidence>
<feature type="transmembrane region" description="Helical" evidence="13">
    <location>
        <begin position="268"/>
        <end position="289"/>
    </location>
</feature>
<comment type="similarity">
    <text evidence="12">Belongs to the G-protein coupled receptor 1 family.</text>
</comment>
<dbReference type="PANTHER" id="PTHR26454:SF39">
    <property type="entry name" value="OLFACTORY RECEPTOR 6C3"/>
    <property type="match status" value="1"/>
</dbReference>
<evidence type="ECO:0000256" key="8">
    <source>
        <dbReference type="ARBA" id="ARBA00023040"/>
    </source>
</evidence>
<dbReference type="KEGG" id="aju:106970342"/>
<gene>
    <name evidence="16" type="primary">LOC106970342</name>
</gene>
<keyword evidence="3 13" id="KW-1003">Cell membrane</keyword>
<evidence type="ECO:0000256" key="2">
    <source>
        <dbReference type="ARBA" id="ARBA00004651"/>
    </source>
</evidence>
<evidence type="ECO:0000256" key="13">
    <source>
        <dbReference type="RuleBase" id="RU363047"/>
    </source>
</evidence>
<reference evidence="16" key="1">
    <citation type="submission" date="2025-08" db="UniProtKB">
        <authorList>
            <consortium name="RefSeq"/>
        </authorList>
    </citation>
    <scope>IDENTIFICATION</scope>
    <source>
        <tissue evidence="16">Blood</tissue>
    </source>
</reference>
<feature type="transmembrane region" description="Helical" evidence="13">
    <location>
        <begin position="190"/>
        <end position="213"/>
    </location>
</feature>
<dbReference type="GO" id="GO:0004984">
    <property type="term" value="F:olfactory receptor activity"/>
    <property type="evidence" value="ECO:0007669"/>
    <property type="project" value="InterPro"/>
</dbReference>
<evidence type="ECO:0000256" key="6">
    <source>
        <dbReference type="ARBA" id="ARBA00022725"/>
    </source>
</evidence>
<dbReference type="PANTHER" id="PTHR26454">
    <property type="entry name" value="OLFACTORY RECEPTOR"/>
    <property type="match status" value="1"/>
</dbReference>
<evidence type="ECO:0000313" key="15">
    <source>
        <dbReference type="Proteomes" id="UP001652583"/>
    </source>
</evidence>
<dbReference type="AlphaFoldDB" id="A0A6I9ZME4"/>
<evidence type="ECO:0000256" key="4">
    <source>
        <dbReference type="ARBA" id="ARBA00022606"/>
    </source>
</evidence>
<dbReference type="InterPro" id="IPR000276">
    <property type="entry name" value="GPCR_Rhodpsn"/>
</dbReference>
<dbReference type="PROSITE" id="PS50262">
    <property type="entry name" value="G_PROTEIN_RECEP_F1_2"/>
    <property type="match status" value="1"/>
</dbReference>
<evidence type="ECO:0000256" key="9">
    <source>
        <dbReference type="ARBA" id="ARBA00023136"/>
    </source>
</evidence>
<keyword evidence="5 12" id="KW-0812">Transmembrane</keyword>
<protein>
    <recommendedName>
        <fullName evidence="13">Olfactory receptor</fullName>
    </recommendedName>
</protein>
<dbReference type="InterPro" id="IPR017452">
    <property type="entry name" value="GPCR_Rhodpsn_7TM"/>
</dbReference>
<keyword evidence="4 13" id="KW-0716">Sensory transduction</keyword>
<evidence type="ECO:0000256" key="11">
    <source>
        <dbReference type="ARBA" id="ARBA00023224"/>
    </source>
</evidence>
<comment type="function">
    <text evidence="1">Putative odorant or sperm cell receptor.</text>
</comment>
<evidence type="ECO:0000256" key="5">
    <source>
        <dbReference type="ARBA" id="ARBA00022692"/>
    </source>
</evidence>
<keyword evidence="15" id="KW-1185">Reference proteome</keyword>
<evidence type="ECO:0000313" key="16">
    <source>
        <dbReference type="RefSeq" id="XP_014922442.3"/>
    </source>
</evidence>
<feature type="transmembrane region" description="Helical" evidence="13">
    <location>
        <begin position="137"/>
        <end position="154"/>
    </location>
</feature>
<dbReference type="PRINTS" id="PR00237">
    <property type="entry name" value="GPCRRHODOPSN"/>
</dbReference>
<dbReference type="RefSeq" id="XP_014922442.3">
    <property type="nucleotide sequence ID" value="XM_015066956.3"/>
</dbReference>
<evidence type="ECO:0000256" key="10">
    <source>
        <dbReference type="ARBA" id="ARBA00023170"/>
    </source>
</evidence>
<evidence type="ECO:0000256" key="1">
    <source>
        <dbReference type="ARBA" id="ARBA00003929"/>
    </source>
</evidence>
<keyword evidence="7 13" id="KW-1133">Transmembrane helix</keyword>
<evidence type="ECO:0000256" key="3">
    <source>
        <dbReference type="ARBA" id="ARBA00022475"/>
    </source>
</evidence>
<feature type="transmembrane region" description="Helical" evidence="13">
    <location>
        <begin position="20"/>
        <end position="48"/>
    </location>
</feature>
<feature type="transmembrane region" description="Helical" evidence="13">
    <location>
        <begin position="60"/>
        <end position="83"/>
    </location>
</feature>
<dbReference type="GO" id="GO:0005886">
    <property type="term" value="C:plasma membrane"/>
    <property type="evidence" value="ECO:0007669"/>
    <property type="project" value="UniProtKB-SubCell"/>
</dbReference>
<feature type="domain" description="G-protein coupled receptors family 1 profile" evidence="14">
    <location>
        <begin position="38"/>
        <end position="287"/>
    </location>
</feature>
<name>A0A6I9ZME4_ACIJB</name>
<evidence type="ECO:0000256" key="12">
    <source>
        <dbReference type="RuleBase" id="RU000688"/>
    </source>
</evidence>
<dbReference type="InterPro" id="IPR000725">
    <property type="entry name" value="Olfact_rcpt"/>
</dbReference>
<feature type="transmembrane region" description="Helical" evidence="13">
    <location>
        <begin position="95"/>
        <end position="117"/>
    </location>
</feature>
<proteinExistence type="inferred from homology"/>
<dbReference type="PROSITE" id="PS00237">
    <property type="entry name" value="G_PROTEIN_RECEP_F1_1"/>
    <property type="match status" value="1"/>
</dbReference>
<keyword evidence="6 13" id="KW-0552">Olfaction</keyword>
<dbReference type="Pfam" id="PF13853">
    <property type="entry name" value="7tm_4"/>
    <property type="match status" value="1"/>
</dbReference>
<keyword evidence="8 12" id="KW-0297">G-protein coupled receptor</keyword>
<dbReference type="Proteomes" id="UP001652583">
    <property type="component" value="Chromosome B4"/>
</dbReference>
<feature type="transmembrane region" description="Helical" evidence="13">
    <location>
        <begin position="234"/>
        <end position="256"/>
    </location>
</feature>
<sequence>MNHTIITEFVLLGLSDDPDLQIVIFLFLFITYILSVAGNLTMITLTLVDPHLQTPMYFFLRNFSFLEISFTTVCTPRFLGAIITRDKTISFNNCAAQLCFLIFMGVTEFYILTAMSYDRYVAICKPLHYTAIMNRKLCTWLVLCAWLGGFLTIFPPLMLLLQLDYCASNVIDHFACDYFPLLRLSCSDTWFLEVIGFYFALVALRFTLALVILSYMYIIRTILRIPSASQRKKAFSTCSSHIIVISISYGSCIFMYANPSAKQRASLIKGVAILNTSVAPMLHPIIYTLRNQQVKQAFKDFVHTVFSSNKYLFGKKRTLYSVTR</sequence>
<accession>A0A6I9ZME4</accession>
<organism evidence="15 16">
    <name type="scientific">Acinonyx jubatus</name>
    <name type="common">Cheetah</name>
    <dbReference type="NCBI Taxonomy" id="32536"/>
    <lineage>
        <taxon>Eukaryota</taxon>
        <taxon>Metazoa</taxon>
        <taxon>Chordata</taxon>
        <taxon>Craniata</taxon>
        <taxon>Vertebrata</taxon>
        <taxon>Euteleostomi</taxon>
        <taxon>Mammalia</taxon>
        <taxon>Eutheria</taxon>
        <taxon>Laurasiatheria</taxon>
        <taxon>Carnivora</taxon>
        <taxon>Feliformia</taxon>
        <taxon>Felidae</taxon>
        <taxon>Felinae</taxon>
        <taxon>Acinonyx</taxon>
    </lineage>
</organism>
<dbReference type="GeneID" id="106970342"/>
<dbReference type="Gene3D" id="1.20.1070.10">
    <property type="entry name" value="Rhodopsin 7-helix transmembrane proteins"/>
    <property type="match status" value="1"/>
</dbReference>
<dbReference type="CDD" id="cd15912">
    <property type="entry name" value="7tmA_OR6C-like"/>
    <property type="match status" value="1"/>
</dbReference>